<keyword evidence="1" id="KW-0560">Oxidoreductase</keyword>
<proteinExistence type="predicted"/>
<dbReference type="RefSeq" id="WP_344813927.1">
    <property type="nucleotide sequence ID" value="NZ_BAAAYX010000020.1"/>
</dbReference>
<organism evidence="3 4">
    <name type="scientific">Microlunatus aurantiacus</name>
    <dbReference type="NCBI Taxonomy" id="446786"/>
    <lineage>
        <taxon>Bacteria</taxon>
        <taxon>Bacillati</taxon>
        <taxon>Actinomycetota</taxon>
        <taxon>Actinomycetes</taxon>
        <taxon>Propionibacteriales</taxon>
        <taxon>Propionibacteriaceae</taxon>
        <taxon>Microlunatus</taxon>
    </lineage>
</organism>
<dbReference type="InterPro" id="IPR012349">
    <property type="entry name" value="Split_barrel_FMN-bd"/>
</dbReference>
<dbReference type="Proteomes" id="UP001500051">
    <property type="component" value="Unassembled WGS sequence"/>
</dbReference>
<dbReference type="InterPro" id="IPR050268">
    <property type="entry name" value="NADH-dep_flavin_reductase"/>
</dbReference>
<dbReference type="Gene3D" id="2.30.110.10">
    <property type="entry name" value="Electron Transport, Fmn-binding Protein, Chain A"/>
    <property type="match status" value="1"/>
</dbReference>
<dbReference type="InterPro" id="IPR002563">
    <property type="entry name" value="Flavin_Rdtase-like_dom"/>
</dbReference>
<evidence type="ECO:0000313" key="3">
    <source>
        <dbReference type="EMBL" id="GAA3714391.1"/>
    </source>
</evidence>
<reference evidence="4" key="1">
    <citation type="journal article" date="2019" name="Int. J. Syst. Evol. Microbiol.">
        <title>The Global Catalogue of Microorganisms (GCM) 10K type strain sequencing project: providing services to taxonomists for standard genome sequencing and annotation.</title>
        <authorList>
            <consortium name="The Broad Institute Genomics Platform"/>
            <consortium name="The Broad Institute Genome Sequencing Center for Infectious Disease"/>
            <person name="Wu L."/>
            <person name="Ma J."/>
        </authorList>
    </citation>
    <scope>NUCLEOTIDE SEQUENCE [LARGE SCALE GENOMIC DNA]</scope>
    <source>
        <strain evidence="4">JCM 16548</strain>
    </source>
</reference>
<keyword evidence="4" id="KW-1185">Reference proteome</keyword>
<feature type="domain" description="Flavin reductase like" evidence="2">
    <location>
        <begin position="19"/>
        <end position="164"/>
    </location>
</feature>
<dbReference type="Pfam" id="PF01613">
    <property type="entry name" value="Flavin_Reduct"/>
    <property type="match status" value="1"/>
</dbReference>
<name>A0ABP7E775_9ACTN</name>
<evidence type="ECO:0000313" key="4">
    <source>
        <dbReference type="Proteomes" id="UP001500051"/>
    </source>
</evidence>
<evidence type="ECO:0000259" key="2">
    <source>
        <dbReference type="SMART" id="SM00903"/>
    </source>
</evidence>
<accession>A0ABP7E775</accession>
<sequence length="168" mass="17930">MPSTRAESADSRLRFRRSLGLYASGLTVITTEAGGDRFGATCQAFHSASLDPPLVSVALSAGSGTVAAIRLAGRFAVHVLAIDQEHLSRRFGHPGTDRWRGLITDRTPAGLPRLPGALLTLDCSVAADHPAGDHALLLGRVDWLDATESVEARPLLFHRGDYHSLATR</sequence>
<dbReference type="PANTHER" id="PTHR30466:SF1">
    <property type="entry name" value="FMN REDUCTASE (NADH) RUTF"/>
    <property type="match status" value="1"/>
</dbReference>
<gene>
    <name evidence="3" type="ORF">GCM10022204_36860</name>
</gene>
<dbReference type="SMART" id="SM00903">
    <property type="entry name" value="Flavin_Reduct"/>
    <property type="match status" value="1"/>
</dbReference>
<dbReference type="PANTHER" id="PTHR30466">
    <property type="entry name" value="FLAVIN REDUCTASE"/>
    <property type="match status" value="1"/>
</dbReference>
<dbReference type="EMBL" id="BAAAYX010000020">
    <property type="protein sequence ID" value="GAA3714391.1"/>
    <property type="molecule type" value="Genomic_DNA"/>
</dbReference>
<protein>
    <submittedName>
        <fullName evidence="3">Flavin reductase family protein</fullName>
    </submittedName>
</protein>
<dbReference type="SUPFAM" id="SSF50475">
    <property type="entry name" value="FMN-binding split barrel"/>
    <property type="match status" value="1"/>
</dbReference>
<comment type="caution">
    <text evidence="3">The sequence shown here is derived from an EMBL/GenBank/DDBJ whole genome shotgun (WGS) entry which is preliminary data.</text>
</comment>
<evidence type="ECO:0000256" key="1">
    <source>
        <dbReference type="ARBA" id="ARBA00023002"/>
    </source>
</evidence>